<dbReference type="PROSITE" id="PS51257">
    <property type="entry name" value="PROKAR_LIPOPROTEIN"/>
    <property type="match status" value="1"/>
</dbReference>
<protein>
    <submittedName>
        <fullName evidence="2">Uncharacterized protein</fullName>
    </submittedName>
</protein>
<comment type="caution">
    <text evidence="2">The sequence shown here is derived from an EMBL/GenBank/DDBJ whole genome shotgun (WGS) entry which is preliminary data.</text>
</comment>
<keyword evidence="3" id="KW-1185">Reference proteome</keyword>
<organism evidence="2 3">
    <name type="scientific">Amaricoccus macauensis</name>
    <dbReference type="NCBI Taxonomy" id="57001"/>
    <lineage>
        <taxon>Bacteria</taxon>
        <taxon>Pseudomonadati</taxon>
        <taxon>Pseudomonadota</taxon>
        <taxon>Alphaproteobacteria</taxon>
        <taxon>Rhodobacterales</taxon>
        <taxon>Paracoccaceae</taxon>
        <taxon>Amaricoccus</taxon>
    </lineage>
</organism>
<dbReference type="EMBL" id="JACHFM010000001">
    <property type="protein sequence ID" value="MBB5220735.1"/>
    <property type="molecule type" value="Genomic_DNA"/>
</dbReference>
<feature type="chain" id="PRO_5032873899" evidence="1">
    <location>
        <begin position="19"/>
        <end position="103"/>
    </location>
</feature>
<dbReference type="Proteomes" id="UP000549457">
    <property type="component" value="Unassembled WGS sequence"/>
</dbReference>
<gene>
    <name evidence="2" type="ORF">HNP73_000656</name>
</gene>
<reference evidence="2 3" key="1">
    <citation type="submission" date="2020-08" db="EMBL/GenBank/DDBJ databases">
        <title>Genomic Encyclopedia of Type Strains, Phase IV (KMG-IV): sequencing the most valuable type-strain genomes for metagenomic binning, comparative biology and taxonomic classification.</title>
        <authorList>
            <person name="Goeker M."/>
        </authorList>
    </citation>
    <scope>NUCLEOTIDE SEQUENCE [LARGE SCALE GENOMIC DNA]</scope>
    <source>
        <strain evidence="2 3">DSM 101730</strain>
    </source>
</reference>
<evidence type="ECO:0000313" key="3">
    <source>
        <dbReference type="Proteomes" id="UP000549457"/>
    </source>
</evidence>
<dbReference type="AlphaFoldDB" id="A0A840SJA1"/>
<dbReference type="RefSeq" id="WP_184147052.1">
    <property type="nucleotide sequence ID" value="NZ_JACHFM010000001.1"/>
</dbReference>
<evidence type="ECO:0000256" key="1">
    <source>
        <dbReference type="SAM" id="SignalP"/>
    </source>
</evidence>
<sequence>MKIGVTLAAMIAAPLLLAACQHGGTTPSGEAAASVRDSQISACKNEVAAQNAMSTNDLRSVYDRETPMGTAVVNVLASNGTFACEIGADLTVKSITRVGDART</sequence>
<accession>A0A840SJA1</accession>
<keyword evidence="1" id="KW-0732">Signal</keyword>
<evidence type="ECO:0000313" key="2">
    <source>
        <dbReference type="EMBL" id="MBB5220735.1"/>
    </source>
</evidence>
<feature type="signal peptide" evidence="1">
    <location>
        <begin position="1"/>
        <end position="18"/>
    </location>
</feature>
<proteinExistence type="predicted"/>
<name>A0A840SJA1_9RHOB</name>